<dbReference type="Pfam" id="PF13472">
    <property type="entry name" value="Lipase_GDSL_2"/>
    <property type="match status" value="1"/>
</dbReference>
<dbReference type="InterPro" id="IPR051532">
    <property type="entry name" value="Ester_Hydrolysis_Enzymes"/>
</dbReference>
<evidence type="ECO:0000313" key="4">
    <source>
        <dbReference type="Proteomes" id="UP000288079"/>
    </source>
</evidence>
<name>A0A401LYD9_9BACE</name>
<dbReference type="RefSeq" id="WP_125042214.1">
    <property type="nucleotide sequence ID" value="NZ_BHWB01000013.1"/>
</dbReference>
<dbReference type="EMBL" id="BHWB01000013">
    <property type="protein sequence ID" value="GCB36566.1"/>
    <property type="molecule type" value="Genomic_DNA"/>
</dbReference>
<dbReference type="Gene3D" id="3.40.50.1110">
    <property type="entry name" value="SGNH hydrolase"/>
    <property type="match status" value="1"/>
</dbReference>
<reference evidence="3 4" key="1">
    <citation type="submission" date="2018-10" db="EMBL/GenBank/DDBJ databases">
        <title>Draft Genome Sequence of Bacteroides sp. KCTC 15687.</title>
        <authorList>
            <person name="Yu S.Y."/>
            <person name="Kim J.S."/>
            <person name="Oh B.S."/>
            <person name="Park S.H."/>
            <person name="Kang S.W."/>
            <person name="Park J.E."/>
            <person name="Choi S.H."/>
            <person name="Han K.I."/>
            <person name="Lee K.C."/>
            <person name="Eom M.K."/>
            <person name="Suh M.K."/>
            <person name="Lee D.H."/>
            <person name="Yoon H."/>
            <person name="Kim B."/>
            <person name="Yang S.J."/>
            <person name="Lee J.S."/>
            <person name="Lee J.H."/>
        </authorList>
    </citation>
    <scope>NUCLEOTIDE SEQUENCE [LARGE SCALE GENOMIC DNA]</scope>
    <source>
        <strain evidence="3 4">KCTC 15687</strain>
    </source>
</reference>
<sequence length="460" mass="53031">MKKILLMAVASICLVSSAFAQTVKPFKEGDRAVFLGNSITDGGHYHSFIWLYYMTRFPDMHIRVFNGGIGGDTAYDMNKRLDGDIFSMNPTVLMVTFGMNDSGYFEYNGDNAKEFGEQKYQESIKNFQQMEKRFKELPSTRMVMLGTSPYDETAKIKDNTVFKKKNETIKRIVEYQKESAAKNGWEFTDLNAPMVALNQQFQQKDSTFTLCGNDRIHPDNDGHMVMAYLFLKAQGFSGKNVADIEINANKKETVKSENCTISNIKKIGKDISFDYLAESLPYPLDTIARGWGSKKSQADVIKVVPFMEEMNSEILKVTGLKGQYRLLIDDEEIGTWNAADLEKGINLAAESKTPQYQQALAIMHLNEYRWELERTFREYAWCQFGFFQQQGLLFANNRKAIEVMDENVDKNMWLKGRRDMYSKMIYESVRDARQQEMEVLVSKIYEINKPITRKVVLRKI</sequence>
<proteinExistence type="predicted"/>
<protein>
    <recommendedName>
        <fullName evidence="2">SGNH hydrolase-type esterase domain-containing protein</fullName>
    </recommendedName>
</protein>
<evidence type="ECO:0000313" key="3">
    <source>
        <dbReference type="EMBL" id="GCB36566.1"/>
    </source>
</evidence>
<dbReference type="SUPFAM" id="SSF52266">
    <property type="entry name" value="SGNH hydrolase"/>
    <property type="match status" value="1"/>
</dbReference>
<dbReference type="OrthoDB" id="9774205at2"/>
<feature type="signal peptide" evidence="1">
    <location>
        <begin position="1"/>
        <end position="20"/>
    </location>
</feature>
<dbReference type="PANTHER" id="PTHR30383">
    <property type="entry name" value="THIOESTERASE 1/PROTEASE 1/LYSOPHOSPHOLIPASE L1"/>
    <property type="match status" value="1"/>
</dbReference>
<accession>A0A401LYD9</accession>
<gene>
    <name evidence="3" type="ORF">KGMB02408_35110</name>
</gene>
<dbReference type="AlphaFoldDB" id="A0A401LYD9"/>
<organism evidence="3 4">
    <name type="scientific">Bacteroides faecalis</name>
    <dbReference type="NCBI Taxonomy" id="2447885"/>
    <lineage>
        <taxon>Bacteria</taxon>
        <taxon>Pseudomonadati</taxon>
        <taxon>Bacteroidota</taxon>
        <taxon>Bacteroidia</taxon>
        <taxon>Bacteroidales</taxon>
        <taxon>Bacteroidaceae</taxon>
        <taxon>Bacteroides</taxon>
    </lineage>
</organism>
<evidence type="ECO:0000259" key="2">
    <source>
        <dbReference type="Pfam" id="PF13472"/>
    </source>
</evidence>
<keyword evidence="4" id="KW-1185">Reference proteome</keyword>
<dbReference type="FunFam" id="3.40.50.1110:FF:000025">
    <property type="entry name" value="Lipolytic enzyme G-D-S-L family"/>
    <property type="match status" value="1"/>
</dbReference>
<dbReference type="CDD" id="cd01834">
    <property type="entry name" value="SGNH_hydrolase_like_2"/>
    <property type="match status" value="1"/>
</dbReference>
<dbReference type="InterPro" id="IPR036514">
    <property type="entry name" value="SGNH_hydro_sf"/>
</dbReference>
<dbReference type="GO" id="GO:0004622">
    <property type="term" value="F:phosphatidylcholine lysophospholipase activity"/>
    <property type="evidence" value="ECO:0007669"/>
    <property type="project" value="TreeGrafter"/>
</dbReference>
<dbReference type="InterPro" id="IPR013830">
    <property type="entry name" value="SGNH_hydro"/>
</dbReference>
<keyword evidence="1" id="KW-0732">Signal</keyword>
<dbReference type="Proteomes" id="UP000288079">
    <property type="component" value="Unassembled WGS sequence"/>
</dbReference>
<dbReference type="PANTHER" id="PTHR30383:SF5">
    <property type="entry name" value="SGNH HYDROLASE-TYPE ESTERASE DOMAIN-CONTAINING PROTEIN"/>
    <property type="match status" value="1"/>
</dbReference>
<evidence type="ECO:0000256" key="1">
    <source>
        <dbReference type="SAM" id="SignalP"/>
    </source>
</evidence>
<feature type="domain" description="SGNH hydrolase-type esterase" evidence="2">
    <location>
        <begin position="34"/>
        <end position="223"/>
    </location>
</feature>
<comment type="caution">
    <text evidence="3">The sequence shown here is derived from an EMBL/GenBank/DDBJ whole genome shotgun (WGS) entry which is preliminary data.</text>
</comment>
<feature type="chain" id="PRO_5019550297" description="SGNH hydrolase-type esterase domain-containing protein" evidence="1">
    <location>
        <begin position="21"/>
        <end position="460"/>
    </location>
</feature>